<evidence type="ECO:0000313" key="4">
    <source>
        <dbReference type="Proteomes" id="UP000758155"/>
    </source>
</evidence>
<proteinExistence type="predicted"/>
<feature type="compositionally biased region" description="Low complexity" evidence="1">
    <location>
        <begin position="350"/>
        <end position="385"/>
    </location>
</feature>
<dbReference type="InterPro" id="IPR000195">
    <property type="entry name" value="Rab-GAP-TBC_dom"/>
</dbReference>
<sequence>MPSRNCVAQAQLEHPHQVCDDDNTDSAAEESYFSKGTALYIISEHDYGRESSLIPLPASREPDLQACTQRTKSTTSVSILHRIGAPVRPPTQRQPRSLMATLACTQQPAHTMPTIGTLHSMAAYELEPPDLTNSKSSKSSSFHSDALSDYMAPSDLSHFEEINLDDVGGGPNVFPMAPGADHRVVYEARSISSSSLSSMRSTPLGHPAQHSFRDLTGRKPQYPSLKAPVNHAVRQQPQQLAPGKMRRGFTSPSAPSLQTMSLAAPRRSSRSPSPSSAHSTAPRTLSRKSSRTLDVLPSPSLNARRQSWQDAKRKTVKEREAECDDEDDELPEDAVIWNIPISPRPAQERSPAASTSGSPPQPSPIGSTVSAGPSSTRTSPAPTSRLPQPPSPSSVGRTESPPTLERQRTHTWQDTYGSLDPDAKKLTEALEEFQSEFERKQEIKRQQPGLARSTSLSEPESKSKKPTLPPIRKSDPLIDPFQPSAEKQKYLSRTRPSWLPPKNPKEEKKHLKEYQRMLARIEEAERLEAQRAQDEALAREKASRVKADYWSNLLLPNWATEMTKPELRASHRKMWWNGIPPRLRGQVWSKAVGNDLEVTEGTFKIALEKAQKEIKRLGTEALEGRYAQILENTRSVFPELKMFAAPSTSTANDEQPLHQDLVNVCLAYATYRPDISHKENGIHHIAALLLLNLPAPQTFITLSNLLNRPLPLSFLVHDPNAIHAAYSTTLHALSKKSPSIAKRLEALRVEPRDYLYHMFSSLFCGRLGVEHAARVMDVYAIESDKIPPRVAVAILLVLEGACMEGEKSGVERVLREKRVELDVDEFMARVYEAGKMSA</sequence>
<keyword evidence="4" id="KW-1185">Reference proteome</keyword>
<accession>A0A9P5C0N3</accession>
<dbReference type="GO" id="GO:0005096">
    <property type="term" value="F:GTPase activator activity"/>
    <property type="evidence" value="ECO:0007669"/>
    <property type="project" value="TreeGrafter"/>
</dbReference>
<evidence type="ECO:0000259" key="2">
    <source>
        <dbReference type="PROSITE" id="PS50086"/>
    </source>
</evidence>
<dbReference type="GO" id="GO:0031267">
    <property type="term" value="F:small GTPase binding"/>
    <property type="evidence" value="ECO:0007669"/>
    <property type="project" value="TreeGrafter"/>
</dbReference>
<feature type="compositionally biased region" description="Polar residues" evidence="1">
    <location>
        <begin position="299"/>
        <end position="309"/>
    </location>
</feature>
<dbReference type="AlphaFoldDB" id="A0A9P5C0N3"/>
<feature type="compositionally biased region" description="Polar residues" evidence="1">
    <location>
        <begin position="250"/>
        <end position="260"/>
    </location>
</feature>
<dbReference type="SUPFAM" id="SSF47923">
    <property type="entry name" value="Ypt/Rab-GAP domain of gyp1p"/>
    <property type="match status" value="2"/>
</dbReference>
<dbReference type="PANTHER" id="PTHR47219:SF9">
    <property type="entry name" value="GTPASE ACTIVATING PROTEIN AND CENTROSOME-ASSOCIATED, ISOFORM B"/>
    <property type="match status" value="1"/>
</dbReference>
<dbReference type="PROSITE" id="PS50086">
    <property type="entry name" value="TBC_RABGAP"/>
    <property type="match status" value="1"/>
</dbReference>
<dbReference type="Pfam" id="PF00566">
    <property type="entry name" value="RabGAP-TBC"/>
    <property type="match status" value="1"/>
</dbReference>
<feature type="compositionally biased region" description="Acidic residues" evidence="1">
    <location>
        <begin position="321"/>
        <end position="332"/>
    </location>
</feature>
<dbReference type="OrthoDB" id="289721at2759"/>
<feature type="region of interest" description="Disordered" evidence="1">
    <location>
        <begin position="195"/>
        <end position="510"/>
    </location>
</feature>
<dbReference type="InterPro" id="IPR035969">
    <property type="entry name" value="Rab-GAP_TBC_sf"/>
</dbReference>
<evidence type="ECO:0000313" key="3">
    <source>
        <dbReference type="EMBL" id="KAF3038846.1"/>
    </source>
</evidence>
<dbReference type="PANTHER" id="PTHR47219">
    <property type="entry name" value="RAB GTPASE-ACTIVATING PROTEIN 1-LIKE"/>
    <property type="match status" value="1"/>
</dbReference>
<feature type="compositionally biased region" description="Basic and acidic residues" evidence="1">
    <location>
        <begin position="436"/>
        <end position="445"/>
    </location>
</feature>
<name>A0A9P5C0N3_9PLEO</name>
<dbReference type="InterPro" id="IPR050302">
    <property type="entry name" value="Rab_GAP_TBC_domain"/>
</dbReference>
<dbReference type="Gene3D" id="1.10.8.270">
    <property type="entry name" value="putative rabgap domain of human tbc1 domain family member 14 like domains"/>
    <property type="match status" value="1"/>
</dbReference>
<dbReference type="Proteomes" id="UP000758155">
    <property type="component" value="Unassembled WGS sequence"/>
</dbReference>
<feature type="compositionally biased region" description="Basic and acidic residues" evidence="1">
    <location>
        <begin position="310"/>
        <end position="320"/>
    </location>
</feature>
<feature type="compositionally biased region" description="Low complexity" evidence="1">
    <location>
        <begin position="261"/>
        <end position="283"/>
    </location>
</feature>
<dbReference type="Gene3D" id="1.10.10.750">
    <property type="entry name" value="Ypt/Rab-GAP domain of gyp1p, domain 1"/>
    <property type="match status" value="1"/>
</dbReference>
<protein>
    <recommendedName>
        <fullName evidence="2">Rab-GAP TBC domain-containing protein</fullName>
    </recommendedName>
</protein>
<organism evidence="3 4">
    <name type="scientific">Didymella heteroderae</name>
    <dbReference type="NCBI Taxonomy" id="1769908"/>
    <lineage>
        <taxon>Eukaryota</taxon>
        <taxon>Fungi</taxon>
        <taxon>Dikarya</taxon>
        <taxon>Ascomycota</taxon>
        <taxon>Pezizomycotina</taxon>
        <taxon>Dothideomycetes</taxon>
        <taxon>Pleosporomycetidae</taxon>
        <taxon>Pleosporales</taxon>
        <taxon>Pleosporineae</taxon>
        <taxon>Didymellaceae</taxon>
        <taxon>Didymella</taxon>
    </lineage>
</organism>
<dbReference type="Gene3D" id="1.10.472.80">
    <property type="entry name" value="Ypt/Rab-GAP domain of gyp1p, domain 3"/>
    <property type="match status" value="1"/>
</dbReference>
<comment type="caution">
    <text evidence="3">The sequence shown here is derived from an EMBL/GenBank/DDBJ whole genome shotgun (WGS) entry which is preliminary data.</text>
</comment>
<dbReference type="EMBL" id="SWKV01000034">
    <property type="protein sequence ID" value="KAF3038846.1"/>
    <property type="molecule type" value="Genomic_DNA"/>
</dbReference>
<evidence type="ECO:0000256" key="1">
    <source>
        <dbReference type="SAM" id="MobiDB-lite"/>
    </source>
</evidence>
<gene>
    <name evidence="3" type="ORF">E8E12_007842</name>
</gene>
<reference evidence="3" key="1">
    <citation type="submission" date="2019-04" db="EMBL/GenBank/DDBJ databases">
        <title>Sequencing of skin fungus with MAO and IRED activity.</title>
        <authorList>
            <person name="Marsaioli A.J."/>
            <person name="Bonatto J.M.C."/>
            <person name="Reis Junior O."/>
        </authorList>
    </citation>
    <scope>NUCLEOTIDE SEQUENCE</scope>
    <source>
        <strain evidence="3">28M1</strain>
    </source>
</reference>
<dbReference type="SMART" id="SM00164">
    <property type="entry name" value="TBC"/>
    <property type="match status" value="1"/>
</dbReference>
<feature type="domain" description="Rab-GAP TBC" evidence="2">
    <location>
        <begin position="578"/>
        <end position="783"/>
    </location>
</feature>